<evidence type="ECO:0000313" key="2">
    <source>
        <dbReference type="Proteomes" id="UP000245728"/>
    </source>
</evidence>
<sequence length="175" mass="19087">MSLAASGLGDDEPDLIIYVAMAPPLGNSPVVFHPAARGELHSIGQACGNGWRKIFNVYAKLVFALKDIGMDLTQGAERWQDYREQTLLQAGSGTALVFGAPRPCYRPQAVEIIAGRQHARTMDALAPLGLVWLDPAFAVNQSERLVVSPFLDYRQLSNAKIERLAQIMVDLATPQ</sequence>
<dbReference type="Pfam" id="PF22098">
    <property type="entry name" value="DUF6942"/>
    <property type="match status" value="1"/>
</dbReference>
<accession>A0A2S2E1S5</accession>
<proteinExistence type="predicted"/>
<dbReference type="EMBL" id="CP029347">
    <property type="protein sequence ID" value="AWL11593.1"/>
    <property type="molecule type" value="Genomic_DNA"/>
</dbReference>
<dbReference type="InterPro" id="IPR054222">
    <property type="entry name" value="DUF6942"/>
</dbReference>
<dbReference type="OrthoDB" id="6077837at2"/>
<keyword evidence="2" id="KW-1185">Reference proteome</keyword>
<dbReference type="AlphaFoldDB" id="A0A2S2E1S5"/>
<dbReference type="KEGG" id="salh:HMF8227_01112"/>
<dbReference type="RefSeq" id="WP_109339224.1">
    <property type="nucleotide sequence ID" value="NZ_CP029347.1"/>
</dbReference>
<protein>
    <submittedName>
        <fullName evidence="1">Uncharacterized protein</fullName>
    </submittedName>
</protein>
<reference evidence="1 2" key="1">
    <citation type="submission" date="2018-05" db="EMBL/GenBank/DDBJ databases">
        <title>Salinimonas sp. HMF8227 Genome sequencing and assembly.</title>
        <authorList>
            <person name="Kang H."/>
            <person name="Kang J."/>
            <person name="Cha I."/>
            <person name="Kim H."/>
            <person name="Joh K."/>
        </authorList>
    </citation>
    <scope>NUCLEOTIDE SEQUENCE [LARGE SCALE GENOMIC DNA]</scope>
    <source>
        <strain evidence="1 2">HMF8227</strain>
    </source>
</reference>
<name>A0A2S2E1S5_9ALTE</name>
<evidence type="ECO:0000313" key="1">
    <source>
        <dbReference type="EMBL" id="AWL11593.1"/>
    </source>
</evidence>
<dbReference type="Proteomes" id="UP000245728">
    <property type="component" value="Chromosome"/>
</dbReference>
<gene>
    <name evidence="1" type="ORF">HMF8227_01112</name>
</gene>
<organism evidence="1 2">
    <name type="scientific">Saliniradius amylolyticus</name>
    <dbReference type="NCBI Taxonomy" id="2183582"/>
    <lineage>
        <taxon>Bacteria</taxon>
        <taxon>Pseudomonadati</taxon>
        <taxon>Pseudomonadota</taxon>
        <taxon>Gammaproteobacteria</taxon>
        <taxon>Alteromonadales</taxon>
        <taxon>Alteromonadaceae</taxon>
        <taxon>Saliniradius</taxon>
    </lineage>
</organism>